<evidence type="ECO:0000313" key="10">
    <source>
        <dbReference type="Proteomes" id="UP001150907"/>
    </source>
</evidence>
<keyword evidence="5 8" id="KW-1133">Transmembrane helix</keyword>
<evidence type="ECO:0000256" key="8">
    <source>
        <dbReference type="SAM" id="Phobius"/>
    </source>
</evidence>
<evidence type="ECO:0000256" key="3">
    <source>
        <dbReference type="ARBA" id="ARBA00022692"/>
    </source>
</evidence>
<keyword evidence="4" id="KW-0677">Repeat</keyword>
<dbReference type="AlphaFoldDB" id="A0A9W8BIU6"/>
<dbReference type="Pfam" id="PF04193">
    <property type="entry name" value="PQ-loop"/>
    <property type="match status" value="2"/>
</dbReference>
<organism evidence="9 10">
    <name type="scientific">Coemansia thaxteri</name>
    <dbReference type="NCBI Taxonomy" id="2663907"/>
    <lineage>
        <taxon>Eukaryota</taxon>
        <taxon>Fungi</taxon>
        <taxon>Fungi incertae sedis</taxon>
        <taxon>Zoopagomycota</taxon>
        <taxon>Kickxellomycotina</taxon>
        <taxon>Kickxellomycetes</taxon>
        <taxon>Kickxellales</taxon>
        <taxon>Kickxellaceae</taxon>
        <taxon>Coemansia</taxon>
    </lineage>
</organism>
<evidence type="ECO:0000256" key="5">
    <source>
        <dbReference type="ARBA" id="ARBA00022989"/>
    </source>
</evidence>
<evidence type="ECO:0000256" key="7">
    <source>
        <dbReference type="SAM" id="MobiDB-lite"/>
    </source>
</evidence>
<dbReference type="OrthoDB" id="75720at2759"/>
<keyword evidence="2" id="KW-0813">Transport</keyword>
<dbReference type="PANTHER" id="PTHR13131">
    <property type="entry name" value="CYSTINOSIN"/>
    <property type="match status" value="1"/>
</dbReference>
<dbReference type="Proteomes" id="UP001150907">
    <property type="component" value="Unassembled WGS sequence"/>
</dbReference>
<dbReference type="NCBIfam" id="TIGR00951">
    <property type="entry name" value="2A43"/>
    <property type="match status" value="1"/>
</dbReference>
<feature type="transmembrane region" description="Helical" evidence="8">
    <location>
        <begin position="127"/>
        <end position="146"/>
    </location>
</feature>
<evidence type="ECO:0000256" key="4">
    <source>
        <dbReference type="ARBA" id="ARBA00022737"/>
    </source>
</evidence>
<dbReference type="PANTHER" id="PTHR13131:SF5">
    <property type="entry name" value="CYSTINOSIN"/>
    <property type="match status" value="1"/>
</dbReference>
<dbReference type="InterPro" id="IPR006603">
    <property type="entry name" value="PQ-loop_rpt"/>
</dbReference>
<dbReference type="GO" id="GO:0012505">
    <property type="term" value="C:endomembrane system"/>
    <property type="evidence" value="ECO:0007669"/>
    <property type="project" value="UniProtKB-SubCell"/>
</dbReference>
<comment type="subcellular location">
    <subcellularLocation>
        <location evidence="1">Endomembrane system</location>
        <topology evidence="1">Multi-pass membrane protein</topology>
    </subcellularLocation>
</comment>
<dbReference type="GO" id="GO:0015184">
    <property type="term" value="F:L-cystine transmembrane transporter activity"/>
    <property type="evidence" value="ECO:0007669"/>
    <property type="project" value="TreeGrafter"/>
</dbReference>
<evidence type="ECO:0000256" key="1">
    <source>
        <dbReference type="ARBA" id="ARBA00004127"/>
    </source>
</evidence>
<evidence type="ECO:0000256" key="6">
    <source>
        <dbReference type="ARBA" id="ARBA00023136"/>
    </source>
</evidence>
<feature type="transmembrane region" description="Helical" evidence="8">
    <location>
        <begin position="20"/>
        <end position="41"/>
    </location>
</feature>
<dbReference type="EMBL" id="JANBQF010000053">
    <property type="protein sequence ID" value="KAJ2006631.1"/>
    <property type="molecule type" value="Genomic_DNA"/>
</dbReference>
<dbReference type="Gene3D" id="1.20.1280.290">
    <property type="match status" value="1"/>
</dbReference>
<keyword evidence="10" id="KW-1185">Reference proteome</keyword>
<dbReference type="SMART" id="SM00679">
    <property type="entry name" value="CTNS"/>
    <property type="match status" value="2"/>
</dbReference>
<name>A0A9W8BIU6_9FUNG</name>
<feature type="transmembrane region" description="Helical" evidence="8">
    <location>
        <begin position="98"/>
        <end position="115"/>
    </location>
</feature>
<dbReference type="InterPro" id="IPR005282">
    <property type="entry name" value="LC_transporter"/>
</dbReference>
<evidence type="ECO:0008006" key="11">
    <source>
        <dbReference type="Google" id="ProtNLM"/>
    </source>
</evidence>
<dbReference type="GO" id="GO:0005774">
    <property type="term" value="C:vacuolar membrane"/>
    <property type="evidence" value="ECO:0007669"/>
    <property type="project" value="TreeGrafter"/>
</dbReference>
<keyword evidence="3 8" id="KW-0812">Transmembrane</keyword>
<dbReference type="GO" id="GO:0000324">
    <property type="term" value="C:fungal-type vacuole"/>
    <property type="evidence" value="ECO:0007669"/>
    <property type="project" value="TreeGrafter"/>
</dbReference>
<keyword evidence="6 8" id="KW-0472">Membrane</keyword>
<gene>
    <name evidence="9" type="ORF">H4R26_001271</name>
</gene>
<protein>
    <recommendedName>
        <fullName evidence="11">Cystinosin</fullName>
    </recommendedName>
</protein>
<feature type="transmembrane region" description="Helical" evidence="8">
    <location>
        <begin position="53"/>
        <end position="73"/>
    </location>
</feature>
<accession>A0A9W8BIU6</accession>
<feature type="transmembrane region" description="Helical" evidence="8">
    <location>
        <begin position="182"/>
        <end position="205"/>
    </location>
</feature>
<evidence type="ECO:0000313" key="9">
    <source>
        <dbReference type="EMBL" id="KAJ2006631.1"/>
    </source>
</evidence>
<feature type="compositionally biased region" description="Polar residues" evidence="7">
    <location>
        <begin position="262"/>
        <end position="280"/>
    </location>
</feature>
<reference evidence="9" key="1">
    <citation type="submission" date="2022-07" db="EMBL/GenBank/DDBJ databases">
        <title>Phylogenomic reconstructions and comparative analyses of Kickxellomycotina fungi.</title>
        <authorList>
            <person name="Reynolds N.K."/>
            <person name="Stajich J.E."/>
            <person name="Barry K."/>
            <person name="Grigoriev I.V."/>
            <person name="Crous P."/>
            <person name="Smith M.E."/>
        </authorList>
    </citation>
    <scope>NUCLEOTIDE SEQUENCE</scope>
    <source>
        <strain evidence="9">IMI 214461</strain>
    </source>
</reference>
<sequence length="280" mass="31506">MTSGYLDSLSPPAGEALSTALGWTYFVAWSVSFYPQIILNYRRKSVEGLSIDFLVYNVYGFACYAIFNTAFYFSKSIGEEYARRNDGHQSLVRFNDLFFSYHALALSLITFAQSFHYTRSATQASSLIARTFFYFTLAGLALVSMFSSVYNTVYYLSFVKLGCSMVKYVPQAWLNYRRKSTIGWSIHNIILDFTGGLLSFAQLVLDAILSGNVAEALGNPVKFGMGLASIGFDLVFLVQHYVLYTDRYDPLKFETRLRRQGSPPSYGSAENSDADSVQTY</sequence>
<proteinExistence type="predicted"/>
<evidence type="ECO:0000256" key="2">
    <source>
        <dbReference type="ARBA" id="ARBA00022448"/>
    </source>
</evidence>
<comment type="caution">
    <text evidence="9">The sequence shown here is derived from an EMBL/GenBank/DDBJ whole genome shotgun (WGS) entry which is preliminary data.</text>
</comment>
<feature type="region of interest" description="Disordered" evidence="7">
    <location>
        <begin position="258"/>
        <end position="280"/>
    </location>
</feature>
<feature type="transmembrane region" description="Helical" evidence="8">
    <location>
        <begin position="225"/>
        <end position="244"/>
    </location>
</feature>